<reference evidence="2 3" key="1">
    <citation type="submission" date="2016-12" db="EMBL/GenBank/DDBJ databases">
        <title>Complete genome sequence of Microbacterium aurum KACC 15219.</title>
        <authorList>
            <person name="Jung Y."/>
            <person name="Shin J.-H."/>
            <person name="Lee Y.-J."/>
            <person name="Yi H."/>
            <person name="Bahn Y.-S."/>
            <person name="Kim J.F."/>
            <person name="Lee D.-W."/>
        </authorList>
    </citation>
    <scope>NUCLEOTIDE SEQUENCE [LARGE SCALE GENOMIC DNA]</scope>
    <source>
        <strain evidence="2 3">KACC 15219</strain>
    </source>
</reference>
<dbReference type="OrthoDB" id="4949050at2"/>
<feature type="transmembrane region" description="Helical" evidence="1">
    <location>
        <begin position="54"/>
        <end position="73"/>
    </location>
</feature>
<feature type="transmembrane region" description="Helical" evidence="1">
    <location>
        <begin position="79"/>
        <end position="97"/>
    </location>
</feature>
<sequence>MTPTDLARAAAIEQWHDVNVAMVGATAALAGLVIVAASVNIADIVTATSLTSRLAAAIGGLVLAISASAIGLIPGIGATSYGVAVLVIALLFTAFPVQAALRIRESRDPVNRLRPLKAALGFAAPVAYLVGALLLISGAPAGLVVFAAGSILAIMAALLISWVVLVEVLR</sequence>
<keyword evidence="1" id="KW-0812">Transmembrane</keyword>
<dbReference type="Proteomes" id="UP000187185">
    <property type="component" value="Chromosome"/>
</dbReference>
<evidence type="ECO:0000256" key="1">
    <source>
        <dbReference type="SAM" id="Phobius"/>
    </source>
</evidence>
<evidence type="ECO:0000313" key="2">
    <source>
        <dbReference type="EMBL" id="APZ33700.1"/>
    </source>
</evidence>
<dbReference type="AlphaFoldDB" id="A0A1P8U6F8"/>
<proteinExistence type="predicted"/>
<keyword evidence="3" id="KW-1185">Reference proteome</keyword>
<name>A0A1P8U6F8_9MICO</name>
<feature type="transmembrane region" description="Helical" evidence="1">
    <location>
        <begin position="143"/>
        <end position="165"/>
    </location>
</feature>
<gene>
    <name evidence="2" type="ORF">BOH66_05040</name>
</gene>
<dbReference type="EMBL" id="CP018762">
    <property type="protein sequence ID" value="APZ33700.1"/>
    <property type="molecule type" value="Genomic_DNA"/>
</dbReference>
<evidence type="ECO:0000313" key="3">
    <source>
        <dbReference type="Proteomes" id="UP000187185"/>
    </source>
</evidence>
<feature type="transmembrane region" description="Helical" evidence="1">
    <location>
        <begin position="118"/>
        <end position="137"/>
    </location>
</feature>
<keyword evidence="1" id="KW-0472">Membrane</keyword>
<protein>
    <submittedName>
        <fullName evidence="2">Uncharacterized protein</fullName>
    </submittedName>
</protein>
<keyword evidence="1" id="KW-1133">Transmembrane helix</keyword>
<organism evidence="2 3">
    <name type="scientific">Microbacterium aurum</name>
    <dbReference type="NCBI Taxonomy" id="36805"/>
    <lineage>
        <taxon>Bacteria</taxon>
        <taxon>Bacillati</taxon>
        <taxon>Actinomycetota</taxon>
        <taxon>Actinomycetes</taxon>
        <taxon>Micrococcales</taxon>
        <taxon>Microbacteriaceae</taxon>
        <taxon>Microbacterium</taxon>
    </lineage>
</organism>
<dbReference type="KEGG" id="maur:BOH66_05040"/>
<dbReference type="RefSeq" id="WP_076689898.1">
    <property type="nucleotide sequence ID" value="NZ_CP018762.1"/>
</dbReference>
<accession>A0A1P8U6F8</accession>
<feature type="transmembrane region" description="Helical" evidence="1">
    <location>
        <begin position="20"/>
        <end position="42"/>
    </location>
</feature>